<organism evidence="2 3">
    <name type="scientific">Lactococcus termiticola</name>
    <dbReference type="NCBI Taxonomy" id="2169526"/>
    <lineage>
        <taxon>Bacteria</taxon>
        <taxon>Bacillati</taxon>
        <taxon>Bacillota</taxon>
        <taxon>Bacilli</taxon>
        <taxon>Lactobacillales</taxon>
        <taxon>Streptococcaceae</taxon>
        <taxon>Lactococcus</taxon>
    </lineage>
</organism>
<keyword evidence="1" id="KW-0472">Membrane</keyword>
<keyword evidence="1" id="KW-1133">Transmembrane helix</keyword>
<evidence type="ECO:0000313" key="3">
    <source>
        <dbReference type="Proteomes" id="UP000245021"/>
    </source>
</evidence>
<proteinExistence type="predicted"/>
<evidence type="ECO:0000313" key="2">
    <source>
        <dbReference type="EMBL" id="GBG97371.1"/>
    </source>
</evidence>
<dbReference type="OrthoDB" id="2136578at2"/>
<dbReference type="RefSeq" id="WP_109246330.1">
    <property type="nucleotide sequence ID" value="NZ_BFFO01000011.1"/>
</dbReference>
<evidence type="ECO:0000256" key="1">
    <source>
        <dbReference type="SAM" id="Phobius"/>
    </source>
</evidence>
<sequence>MENRGYKIILAGLIFLGLSIIGIFTVVKAAEGYLQERAKIEATARSAEMLKFQDRVREHLLNGDYSVLEGSWESKEDASERYLIKADQFYYKDKSYHLADGGQEATGLLYINSLNRQKRSSAKLYFYPAGQIIPVYDIDGMTDWSGENDPTDRTKDRLLFAQSTLTPAELARRVCYYTGS</sequence>
<gene>
    <name evidence="2" type="ORF">NtB2_01511</name>
</gene>
<reference evidence="2 3" key="1">
    <citation type="journal article" date="2018" name="Genome Announc.">
        <title>Draft Genome Sequence of Lactococcus sp. Strain NtB2 (JCM 32569), Isolated from the Gut of the Higher Termite Nasutitermes takasagoensis.</title>
        <authorList>
            <person name="Noda S."/>
            <person name="Aihara C."/>
            <person name="Yuki M."/>
            <person name="Ohkuma M."/>
        </authorList>
    </citation>
    <scope>NUCLEOTIDE SEQUENCE [LARGE SCALE GENOMIC DNA]</scope>
    <source>
        <strain evidence="2 3">NtB2</strain>
    </source>
</reference>
<dbReference type="EMBL" id="BFFO01000011">
    <property type="protein sequence ID" value="GBG97371.1"/>
    <property type="molecule type" value="Genomic_DNA"/>
</dbReference>
<accession>A0A2R5HKY4</accession>
<comment type="caution">
    <text evidence="2">The sequence shown here is derived from an EMBL/GenBank/DDBJ whole genome shotgun (WGS) entry which is preliminary data.</text>
</comment>
<dbReference type="AlphaFoldDB" id="A0A2R5HKY4"/>
<protein>
    <submittedName>
        <fullName evidence="2">Uncharacterized protein</fullName>
    </submittedName>
</protein>
<name>A0A2R5HKY4_9LACT</name>
<feature type="transmembrane region" description="Helical" evidence="1">
    <location>
        <begin position="6"/>
        <end position="27"/>
    </location>
</feature>
<dbReference type="Proteomes" id="UP000245021">
    <property type="component" value="Unassembled WGS sequence"/>
</dbReference>
<keyword evidence="3" id="KW-1185">Reference proteome</keyword>
<keyword evidence="1" id="KW-0812">Transmembrane</keyword>